<gene>
    <name evidence="1" type="ORF">MSG28_006158</name>
</gene>
<evidence type="ECO:0000313" key="2">
    <source>
        <dbReference type="Proteomes" id="UP001064048"/>
    </source>
</evidence>
<organism evidence="1 2">
    <name type="scientific">Choristoneura fumiferana</name>
    <name type="common">Spruce budworm moth</name>
    <name type="synonym">Archips fumiferana</name>
    <dbReference type="NCBI Taxonomy" id="7141"/>
    <lineage>
        <taxon>Eukaryota</taxon>
        <taxon>Metazoa</taxon>
        <taxon>Ecdysozoa</taxon>
        <taxon>Arthropoda</taxon>
        <taxon>Hexapoda</taxon>
        <taxon>Insecta</taxon>
        <taxon>Pterygota</taxon>
        <taxon>Neoptera</taxon>
        <taxon>Endopterygota</taxon>
        <taxon>Lepidoptera</taxon>
        <taxon>Glossata</taxon>
        <taxon>Ditrysia</taxon>
        <taxon>Tortricoidea</taxon>
        <taxon>Tortricidae</taxon>
        <taxon>Tortricinae</taxon>
        <taxon>Choristoneura</taxon>
    </lineage>
</organism>
<dbReference type="EMBL" id="CM046110">
    <property type="protein sequence ID" value="KAI8422272.1"/>
    <property type="molecule type" value="Genomic_DNA"/>
</dbReference>
<accession>A0ACC0JDS0</accession>
<keyword evidence="2" id="KW-1185">Reference proteome</keyword>
<comment type="caution">
    <text evidence="1">The sequence shown here is derived from an EMBL/GenBank/DDBJ whole genome shotgun (WGS) entry which is preliminary data.</text>
</comment>
<evidence type="ECO:0000313" key="1">
    <source>
        <dbReference type="EMBL" id="KAI8422272.1"/>
    </source>
</evidence>
<proteinExistence type="predicted"/>
<sequence length="1710" mass="184457">MDRVLHNLNYLRLGDLTDEWVEGIYYAEFLEFGEFPSEYESILENIEIRSVFRKIMNSVDKWLKSTSGTSEEKTWAVLSHEVNHKKLLALLAYYIDYGSKNIMVQEHRNTALLASRVYFKLLSIPGYKAYHIYHSQLFAQSLGCLSYPKTLCENEDNYFNLKQLTIEVNSVIKEMAFFAQDLRAVIDALQLNPEDMNFEDILSNLVEFTGGAIVNKLDIDKIELMNVSRVIYEMIDILLCDQNKDPNEDAIQLLFKCLLPKLVAASVDNRSANNLVRASYVTYTGLVLTKYGKSALSGFITLLQHLCYTLDGLERAEVRSARVSLIIGLMSLLPHKSYRYIVRWILKLSTTAKVAHRHIALELVSQLLNNDPEESNESAPLPELPPVPDAAVTETGGQSVSEVAPEENQNAPTNSKSDNQSILNNTPPANEDNLVNIELENQKDPSDIQKGSSENNQSENQSLSPNVQPPESQDNNTTAASNNQENIDLADAGPSNSNAEARPEQSPVASLPESLEPITDSGIQDPTIGFDSECDDYIMSLLTNGPDGLSIGELPEPIPELGDIEELGLFGEISDQPSLNNEAEAMQIAEPATNDDATVNHPIVEDKNKSKKKSESVLINEAQSLTNAEKDENAVVSNKIVTDDESSQEPLENPDQVSEDDIAGLLRARPHTVPHAELLRAVYERVHDASSTLRARALAVLADCQASARAPLKRAVTELNGSGSVSRLMAVAARCVSDERAAVRRAAVTLVQRSLAAGPPPAPADLGILVSLCRDASILVRSAAIAALGELVATRASDAVLDAFLTGPMHQMSDPETKIQEQVVALIQQVAIDKLQKHSAEACEHPLPWMFLDAITRHNMRRHLQKACTLLAKTSKCINHRVVDVVSTHLDTGGDTRDLQCLDRDQRLMPLTLELLTLWSRYLSTPERTALRDHLVARLATSDGEDGCRIACASLAAHLDPSNLQWADELLVLAERRALAGGGVREWVRAADLSLVAPTPPDPALLQLLLGALAQPPPARASGSAADLSLVAPTPPDPALLQLLLGALARPPPARASGSAADLSLVAPTPPDPALLQLLLGALAQPPPARASGSAADLSLVAPTPDPALLQLLLGALAQPPPARASGSAADLSLVAPTPPDPRCCSCCWARWRGRRQRVRVGARPTSRSWRRRRPTRAAAAAAGALAQPPPARASGSAADLSLVAPTPPDPALLQLLLGALARPPPARASGSAADLSLVAPTPPDPALLQLLLGALAQPPPARASGSAADLSLVAPTPPDPALLQLLLGALAQPPPARASGSAADLSLVAPTPPDPALLQLLLGALAQIIITRLEWTEAEAGAAAAGAGRLCVRSRGAAAAAAPALAALLHAPARALPARVNALLALADICVRYTCIVEPLMGSVSGCLAADGPGPLRRAAARALTRLLLAGYLRLRAPLYYTYCALLADSDADVREPAEYYVTCCLTPDAIYHHFVDCVLHYNSSRSENISFDARQLIYDVMLQRMSLVQKLNLQCRLAREVLQHAADMTEENDGVLAPELSAALLDTITLLCGPRMKLPSTMSMRCINFFSALASRVRVAALARDAWSAARASCSCSRRQLTQLGYDVARLAIRRHVAYRNLKTRVMWLTLTIYKRELRLTLYPIAFGKTIIAKKNAPQETWQKSEVGASARASKSGSIVVYLNYILYEYIGLQSLLLARAEASTSDW</sequence>
<dbReference type="Proteomes" id="UP001064048">
    <property type="component" value="Chromosome 10"/>
</dbReference>
<reference evidence="1 2" key="1">
    <citation type="journal article" date="2022" name="Genome Biol. Evol.">
        <title>The Spruce Budworm Genome: Reconstructing the Evolutionary History of Antifreeze Proteins.</title>
        <authorList>
            <person name="Beliveau C."/>
            <person name="Gagne P."/>
            <person name="Picq S."/>
            <person name="Vernygora O."/>
            <person name="Keeling C.I."/>
            <person name="Pinkney K."/>
            <person name="Doucet D."/>
            <person name="Wen F."/>
            <person name="Johnston J.S."/>
            <person name="Maaroufi H."/>
            <person name="Boyle B."/>
            <person name="Laroche J."/>
            <person name="Dewar K."/>
            <person name="Juretic N."/>
            <person name="Blackburn G."/>
            <person name="Nisole A."/>
            <person name="Brunet B."/>
            <person name="Brandao M."/>
            <person name="Lumley L."/>
            <person name="Duan J."/>
            <person name="Quan G."/>
            <person name="Lucarotti C.J."/>
            <person name="Roe A.D."/>
            <person name="Sperling F.A.H."/>
            <person name="Levesque R.C."/>
            <person name="Cusson M."/>
        </authorList>
    </citation>
    <scope>NUCLEOTIDE SEQUENCE [LARGE SCALE GENOMIC DNA]</scope>
    <source>
        <strain evidence="1">Glfc:IPQL:Cfum</strain>
    </source>
</reference>
<protein>
    <submittedName>
        <fullName evidence="1">Uncharacterized protein</fullName>
    </submittedName>
</protein>
<name>A0ACC0JDS0_CHOFU</name>